<keyword evidence="1" id="KW-0812">Transmembrane</keyword>
<protein>
    <recommendedName>
        <fullName evidence="4">DUF2178 domain-containing protein</fullName>
    </recommendedName>
</protein>
<name>A0A7Y3T0K9_9CLOT</name>
<organism evidence="2 3">
    <name type="scientific">Clostridium estertheticum</name>
    <dbReference type="NCBI Taxonomy" id="238834"/>
    <lineage>
        <taxon>Bacteria</taxon>
        <taxon>Bacillati</taxon>
        <taxon>Bacillota</taxon>
        <taxon>Clostridia</taxon>
        <taxon>Eubacteriales</taxon>
        <taxon>Clostridiaceae</taxon>
        <taxon>Clostridium</taxon>
    </lineage>
</organism>
<keyword evidence="1" id="KW-1133">Transmembrane helix</keyword>
<reference evidence="2 3" key="1">
    <citation type="submission" date="2020-05" db="EMBL/GenBank/DDBJ databases">
        <title>Complete genome of Clostridium estertheticum subspecies estertheticum, isolated from Vacuum packed lamb meat from New Zealand imported to Switzerland.</title>
        <authorList>
            <person name="Wambui J."/>
            <person name="Stevens M.J.A."/>
            <person name="Stephan R."/>
        </authorList>
    </citation>
    <scope>NUCLEOTIDE SEQUENCE [LARGE SCALE GENOMIC DNA]</scope>
    <source>
        <strain evidence="2 3">CEST001</strain>
    </source>
</reference>
<dbReference type="EMBL" id="JABEYB010000025">
    <property type="protein sequence ID" value="NNU78505.1"/>
    <property type="molecule type" value="Genomic_DNA"/>
</dbReference>
<evidence type="ECO:0000313" key="2">
    <source>
        <dbReference type="EMBL" id="NNU78505.1"/>
    </source>
</evidence>
<feature type="transmembrane region" description="Helical" evidence="1">
    <location>
        <begin position="26"/>
        <end position="45"/>
    </location>
</feature>
<gene>
    <name evidence="2" type="ORF">HLQ16_21630</name>
</gene>
<evidence type="ECO:0008006" key="4">
    <source>
        <dbReference type="Google" id="ProtNLM"/>
    </source>
</evidence>
<feature type="transmembrane region" description="Helical" evidence="1">
    <location>
        <begin position="66"/>
        <end position="85"/>
    </location>
</feature>
<dbReference type="Proteomes" id="UP000531659">
    <property type="component" value="Unassembled WGS sequence"/>
</dbReference>
<comment type="caution">
    <text evidence="2">The sequence shown here is derived from an EMBL/GenBank/DDBJ whole genome shotgun (WGS) entry which is preliminary data.</text>
</comment>
<feature type="transmembrane region" description="Helical" evidence="1">
    <location>
        <begin position="91"/>
        <end position="114"/>
    </location>
</feature>
<dbReference type="AlphaFoldDB" id="A0A7Y3T0K9"/>
<sequence>MSIKIIPSLLLFAYYWMSVRRYFKPVYTIIQSILILCILVILLIIRGKRDVFDEFAKKTLYKTNSICFKIAYIIMVGVLFPSAVVNSNTIIMGYLIVGGIVVLTIAQAVIFCIIDRRGI</sequence>
<dbReference type="RefSeq" id="WP_171299061.1">
    <property type="nucleotide sequence ID" value="NZ_CP077630.1"/>
</dbReference>
<evidence type="ECO:0000313" key="3">
    <source>
        <dbReference type="Proteomes" id="UP000531659"/>
    </source>
</evidence>
<evidence type="ECO:0000256" key="1">
    <source>
        <dbReference type="SAM" id="Phobius"/>
    </source>
</evidence>
<accession>A0A7Y3T0K9</accession>
<proteinExistence type="predicted"/>
<keyword evidence="1" id="KW-0472">Membrane</keyword>